<accession>A0ABU0YTH8</accession>
<dbReference type="RefSeq" id="WP_379960959.1">
    <property type="nucleotide sequence ID" value="NZ_JAUYVI010000009.1"/>
</dbReference>
<dbReference type="Proteomes" id="UP001230156">
    <property type="component" value="Unassembled WGS sequence"/>
</dbReference>
<organism evidence="2 3">
    <name type="scientific">Dongia sedimenti</name>
    <dbReference type="NCBI Taxonomy" id="3064282"/>
    <lineage>
        <taxon>Bacteria</taxon>
        <taxon>Pseudomonadati</taxon>
        <taxon>Pseudomonadota</taxon>
        <taxon>Alphaproteobacteria</taxon>
        <taxon>Rhodospirillales</taxon>
        <taxon>Dongiaceae</taxon>
        <taxon>Dongia</taxon>
    </lineage>
</organism>
<evidence type="ECO:0000313" key="3">
    <source>
        <dbReference type="Proteomes" id="UP001230156"/>
    </source>
</evidence>
<evidence type="ECO:0008006" key="4">
    <source>
        <dbReference type="Google" id="ProtNLM"/>
    </source>
</evidence>
<gene>
    <name evidence="2" type="ORF">Q8A70_25220</name>
</gene>
<sequence length="268" mass="29328">MLIAVLVLVCIGTAWAAIRILSPFGKSPLRVALKLLLVAAIAYPVVEYTIVLSAYRTIAVTLGGGVVYEKREPIASKMIVGIRNVCDVECYGAIVDDRYAEVEIQISGAGIQTDRGTIPYFITSPGLYGFKVASDSDPRCAPYNEWVSALGARDLKQFGQAEGMSQVLWLEEDKRCLIAEQHDRIRSAVAQVTATTLRGSLFGTVREFRSLLLDITHPRMGVIILAENRTFQLVPSWPVSEFIANLGNGVFEANQPLRELTEAAPAQQ</sequence>
<reference evidence="3" key="1">
    <citation type="submission" date="2023-08" db="EMBL/GenBank/DDBJ databases">
        <title>Rhodospirillaceae gen. nov., a novel taxon isolated from the Yangtze River Yuezi River estuary sludge.</title>
        <authorList>
            <person name="Ruan L."/>
        </authorList>
    </citation>
    <scope>NUCLEOTIDE SEQUENCE [LARGE SCALE GENOMIC DNA]</scope>
    <source>
        <strain evidence="3">R-7</strain>
    </source>
</reference>
<dbReference type="EMBL" id="JAUYVI010000009">
    <property type="protein sequence ID" value="MDQ7251012.1"/>
    <property type="molecule type" value="Genomic_DNA"/>
</dbReference>
<evidence type="ECO:0000256" key="1">
    <source>
        <dbReference type="SAM" id="Phobius"/>
    </source>
</evidence>
<keyword evidence="1" id="KW-1133">Transmembrane helix</keyword>
<feature type="transmembrane region" description="Helical" evidence="1">
    <location>
        <begin position="32"/>
        <end position="55"/>
    </location>
</feature>
<keyword evidence="1" id="KW-0472">Membrane</keyword>
<name>A0ABU0YTH8_9PROT</name>
<keyword evidence="3" id="KW-1185">Reference proteome</keyword>
<keyword evidence="1" id="KW-0812">Transmembrane</keyword>
<protein>
    <recommendedName>
        <fullName evidence="4">DUF3137 domain-containing protein</fullName>
    </recommendedName>
</protein>
<evidence type="ECO:0000313" key="2">
    <source>
        <dbReference type="EMBL" id="MDQ7251012.1"/>
    </source>
</evidence>
<comment type="caution">
    <text evidence="2">The sequence shown here is derived from an EMBL/GenBank/DDBJ whole genome shotgun (WGS) entry which is preliminary data.</text>
</comment>
<proteinExistence type="predicted"/>